<dbReference type="KEGG" id="moc:BB934_18620"/>
<protein>
    <submittedName>
        <fullName evidence="1">Uncharacterized protein</fullName>
    </submittedName>
</protein>
<dbReference type="EMBL" id="CP016616">
    <property type="protein sequence ID" value="ANY79993.1"/>
    <property type="molecule type" value="Genomic_DNA"/>
</dbReference>
<accession>A0A1B2EJ12</accession>
<dbReference type="RefSeq" id="WP_099511004.1">
    <property type="nucleotide sequence ID" value="NZ_CP016616.1"/>
</dbReference>
<name>A0A1B2EJ12_9HYPH</name>
<gene>
    <name evidence="1" type="ORF">BB934_18620</name>
</gene>
<sequence>MSLARRLRIAGRRLGIGQWRETGDAAGDFLLGVFPPIVLRRATVLLIDEASAGAGDGDTWALNSG</sequence>
<reference evidence="1" key="1">
    <citation type="submission" date="2016-07" db="EMBL/GenBank/DDBJ databases">
        <title>Microvirga ossetica sp. nov. a new species of rhizobia isolated from root nodules of the legume species Vicia alpestris Steven originated from North Ossetia region in the Caucasus.</title>
        <authorList>
            <person name="Safronova V.I."/>
            <person name="Kuznetsova I.G."/>
            <person name="Sazanova A.L."/>
            <person name="Belimov A."/>
            <person name="Andronov E."/>
            <person name="Osledkin Y.S."/>
            <person name="Onishchuk O.P."/>
            <person name="Kurchak O.N."/>
            <person name="Shaposhnikov A.I."/>
            <person name="Willems A."/>
            <person name="Tikhonovich I.A."/>
        </authorList>
    </citation>
    <scope>NUCLEOTIDE SEQUENCE [LARGE SCALE GENOMIC DNA]</scope>
    <source>
        <strain evidence="1">V5/3M</strain>
    </source>
</reference>
<dbReference type="AlphaFoldDB" id="A0A1B2EJ12"/>
<evidence type="ECO:0000313" key="1">
    <source>
        <dbReference type="EMBL" id="ANY79993.1"/>
    </source>
</evidence>
<organism evidence="1">
    <name type="scientific">Microvirga ossetica</name>
    <dbReference type="NCBI Taxonomy" id="1882682"/>
    <lineage>
        <taxon>Bacteria</taxon>
        <taxon>Pseudomonadati</taxon>
        <taxon>Pseudomonadota</taxon>
        <taxon>Alphaproteobacteria</taxon>
        <taxon>Hyphomicrobiales</taxon>
        <taxon>Methylobacteriaceae</taxon>
        <taxon>Microvirga</taxon>
    </lineage>
</organism>
<proteinExistence type="predicted"/>